<keyword evidence="3" id="KW-0175">Coiled coil</keyword>
<dbReference type="GO" id="GO:0000242">
    <property type="term" value="C:pericentriolar material"/>
    <property type="evidence" value="ECO:0007669"/>
    <property type="project" value="TreeGrafter"/>
</dbReference>
<dbReference type="GO" id="GO:0097431">
    <property type="term" value="C:mitotic spindle pole"/>
    <property type="evidence" value="ECO:0007669"/>
    <property type="project" value="TreeGrafter"/>
</dbReference>
<evidence type="ECO:0000256" key="3">
    <source>
        <dbReference type="SAM" id="Coils"/>
    </source>
</evidence>
<dbReference type="GO" id="GO:0007059">
    <property type="term" value="P:chromosome segregation"/>
    <property type="evidence" value="ECO:0007669"/>
    <property type="project" value="TreeGrafter"/>
</dbReference>
<dbReference type="GO" id="GO:0046600">
    <property type="term" value="P:negative regulation of centriole replication"/>
    <property type="evidence" value="ECO:0007669"/>
    <property type="project" value="TreeGrafter"/>
</dbReference>
<dbReference type="PANTHER" id="PTHR46930">
    <property type="entry name" value="CDK5 REGULATORY SUBUNIT-ASSOCIATED PROTEIN 2"/>
    <property type="match status" value="1"/>
</dbReference>
<dbReference type="GO" id="GO:0000132">
    <property type="term" value="P:establishment of mitotic spindle orientation"/>
    <property type="evidence" value="ECO:0007669"/>
    <property type="project" value="TreeGrafter"/>
</dbReference>
<feature type="coiled-coil region" evidence="3">
    <location>
        <begin position="92"/>
        <end position="194"/>
    </location>
</feature>
<feature type="compositionally biased region" description="Polar residues" evidence="4">
    <location>
        <begin position="565"/>
        <end position="575"/>
    </location>
</feature>
<sequence>MESKSGTTHTKEALNVNFADKVEKAGDTCDGTQHPKHVSCCSLSEHVGASKSCSVLSEFSSNSSVDGFDVEGSAHVIGLRSSAGGAPRGRSIKEFEEQLSSLKKENFDLKLRIYFLEEKMGVKFTFDRENIVKTNVELQVELANLKKEVQDKHELLCQAAKALELQEEEHKKYIASKEQEWNMCQQELEELRVQLQEARFDSDGMSIKSDTTGFYSGRNFSNGYLSAELVEKVKLLETELHFEKENNAALQLLVGQVESIKSRNEVLTKELREKEATVKNLHVELESANERIVEFSRQLEKYEDLEVQLETYRKKYSLIKADLERTEKMAERSKVTRDVRIAELEAEVQSQRAHSQRLQRELEQATSEIHRNQSIAVANSDTVSEAQGITHRHGFVSVPDPAAHQRAQEAHLPHVQVEDWGSNSGGYSPGVDRRASPATVASNQGSTLAIGGLEEDSWQSADRSNQICCDSDTFKNKYSTLKVKFLKLRTEQMKACEIIKSMIKARDKSNEEIATLKNAVKELEQQLESVVSKPLCESSTVKPENREAVVKPEDFDATEPEHMNGKSTSDSQQENMDVTERYKILANEMEAKIEVLMAIVKEKDAQIAKMRQHCEEILGSLEDKENRIIDLEFELMSTKPEVDISVDESLLEKCDTVTEKHSSFYRQEVEEKEKEIERLSEELRKCTCYLQEIVNKELWAKNKEIGKLHSKQANSPEMQKLRKDLQGKDMQLKLLKEKISELGLDIDIPNEDLKDLTSPTKHLSHIKSLQDQLKACTDERDYFKSKLNEIEGQNYPEIVKTLKEDLDKSEKLRHDANEVCSLLNARLEELAAFLDSLLRQKSVLGFLGIHKEKKLREIINTSLDLSKSFSSFMFNPDQSLSQLSNITSLLNGSAFQELSFSKPQGGDSFDESKINYSINPENVTLTYHSHLYKVNKNSDPDKEAVISALREQIFNLQSELKLRDNELNKLNHHCVKLSGKTTETENEISTFNFSKLFTSPSKSTSTTLKRRSLGDQYTSCQSESESWSEPDRTISRARIGLKSPIRKEKQYLSESTEDECVVALPVKSKEQLLEEIKQKNQQVTELEEKLKNTELIHLSLKENLETTIANLEKQLQQAQQTNAVRERTIEELNRTIEELSAAKQSLEETYLKKDKETQNMINQLQVEKDEAQKLVSRLVDESEQSKQSVVDMEAKLSQLQKDKDELDNKLRKEYEQYAIEKLKDAEGQFLTKLKQMNNELDESKAAIKSYEDTIQDFKVKESELSARMSENQDKIHALRKELDDTTLKYSEAVFEKTQLANEKAAVEKELQRYQSKDTEFRQQIEDLRSEFVNVNQNLQQQVCQLQAQKSKLEVKISELENVNAEMKNKLVRLQLNQQEANMSMPNIGSRNMALPMYRRQCSEDESFGRSLLAPGLQRVDLERQEANSSPDLGIESDHGRFSSLETQQSNLTRPLLQTIELTESMSNLLDGDHPPVGPVGDCGEEHCCQKALEAIQENNDLKRKLLRMRRSLEETANQLNQANQRKKQVEKTICKQIHMTSQVLRKAKANLDSGSESDMLTKM</sequence>
<dbReference type="Proteomes" id="UP000410492">
    <property type="component" value="Unassembled WGS sequence"/>
</dbReference>
<keyword evidence="2" id="KW-0963">Cytoplasm</keyword>
<feature type="coiled-coil region" evidence="3">
    <location>
        <begin position="1066"/>
        <end position="1383"/>
    </location>
</feature>
<feature type="domain" description="Centrosomin N-terminal motif 1" evidence="5">
    <location>
        <begin position="91"/>
        <end position="164"/>
    </location>
</feature>
<name>A0A653BRP8_CALMS</name>
<comment type="subcellular location">
    <subcellularLocation>
        <location evidence="1">Cytoplasm</location>
    </subcellularLocation>
</comment>
<feature type="coiled-coil region" evidence="3">
    <location>
        <begin position="1491"/>
        <end position="1532"/>
    </location>
</feature>
<feature type="region of interest" description="Disordered" evidence="4">
    <location>
        <begin position="554"/>
        <end position="575"/>
    </location>
</feature>
<dbReference type="Pfam" id="PF07989">
    <property type="entry name" value="Cnn_1N"/>
    <property type="match status" value="1"/>
</dbReference>
<dbReference type="PANTHER" id="PTHR46930:SF1">
    <property type="entry name" value="CDK5 REGULATORY SUBUNIT-ASSOCIATED PROTEIN 2"/>
    <property type="match status" value="1"/>
</dbReference>
<feature type="region of interest" description="Disordered" evidence="4">
    <location>
        <begin position="414"/>
        <end position="443"/>
    </location>
</feature>
<dbReference type="GO" id="GO:0008017">
    <property type="term" value="F:microtubule binding"/>
    <property type="evidence" value="ECO:0007669"/>
    <property type="project" value="TreeGrafter"/>
</dbReference>
<feature type="coiled-coil region" evidence="3">
    <location>
        <begin position="662"/>
        <end position="689"/>
    </location>
</feature>
<protein>
    <recommendedName>
        <fullName evidence="5">Centrosomin N-terminal motif 1 domain-containing protein</fullName>
    </recommendedName>
</protein>
<accession>A0A653BRP8</accession>
<evidence type="ECO:0000256" key="4">
    <source>
        <dbReference type="SAM" id="MobiDB-lite"/>
    </source>
</evidence>
<evidence type="ECO:0000313" key="7">
    <source>
        <dbReference type="Proteomes" id="UP000410492"/>
    </source>
</evidence>
<reference evidence="6 7" key="1">
    <citation type="submission" date="2019-01" db="EMBL/GenBank/DDBJ databases">
        <authorList>
            <person name="Sayadi A."/>
        </authorList>
    </citation>
    <scope>NUCLEOTIDE SEQUENCE [LARGE SCALE GENOMIC DNA]</scope>
</reference>
<dbReference type="GO" id="GO:0035371">
    <property type="term" value="C:microtubule plus-end"/>
    <property type="evidence" value="ECO:0007669"/>
    <property type="project" value="TreeGrafter"/>
</dbReference>
<feature type="coiled-coil region" evidence="3">
    <location>
        <begin position="499"/>
        <end position="533"/>
    </location>
</feature>
<dbReference type="GO" id="GO:0001578">
    <property type="term" value="P:microtubule bundle formation"/>
    <property type="evidence" value="ECO:0007669"/>
    <property type="project" value="TreeGrafter"/>
</dbReference>
<proteinExistence type="predicted"/>
<dbReference type="GO" id="GO:0007099">
    <property type="term" value="P:centriole replication"/>
    <property type="evidence" value="ECO:0007669"/>
    <property type="project" value="TreeGrafter"/>
</dbReference>
<gene>
    <name evidence="6" type="ORF">CALMAC_LOCUS3195</name>
</gene>
<dbReference type="OrthoDB" id="10255000at2759"/>
<dbReference type="GO" id="GO:0090266">
    <property type="term" value="P:regulation of mitotic cell cycle spindle assembly checkpoint"/>
    <property type="evidence" value="ECO:0007669"/>
    <property type="project" value="TreeGrafter"/>
</dbReference>
<evidence type="ECO:0000256" key="1">
    <source>
        <dbReference type="ARBA" id="ARBA00004496"/>
    </source>
</evidence>
<evidence type="ECO:0000259" key="5">
    <source>
        <dbReference type="Pfam" id="PF07989"/>
    </source>
</evidence>
<evidence type="ECO:0000313" key="6">
    <source>
        <dbReference type="EMBL" id="VEN38233.1"/>
    </source>
</evidence>
<dbReference type="InterPro" id="IPR012943">
    <property type="entry name" value="Cnn_1N"/>
</dbReference>
<dbReference type="GO" id="GO:0005737">
    <property type="term" value="C:cytoplasm"/>
    <property type="evidence" value="ECO:0007669"/>
    <property type="project" value="UniProtKB-SubCell"/>
</dbReference>
<dbReference type="Gene3D" id="1.20.5.1160">
    <property type="entry name" value="Vasodilator-stimulated phosphoprotein"/>
    <property type="match status" value="1"/>
</dbReference>
<dbReference type="InterPro" id="IPR042791">
    <property type="entry name" value="CDK5RAP2"/>
</dbReference>
<evidence type="ECO:0000256" key="2">
    <source>
        <dbReference type="ARBA" id="ARBA00022490"/>
    </source>
</evidence>
<keyword evidence="7" id="KW-1185">Reference proteome</keyword>
<feature type="compositionally biased region" description="Basic and acidic residues" evidence="4">
    <location>
        <begin position="554"/>
        <end position="564"/>
    </location>
</feature>
<organism evidence="6 7">
    <name type="scientific">Callosobruchus maculatus</name>
    <name type="common">Southern cowpea weevil</name>
    <name type="synonym">Pulse bruchid</name>
    <dbReference type="NCBI Taxonomy" id="64391"/>
    <lineage>
        <taxon>Eukaryota</taxon>
        <taxon>Metazoa</taxon>
        <taxon>Ecdysozoa</taxon>
        <taxon>Arthropoda</taxon>
        <taxon>Hexapoda</taxon>
        <taxon>Insecta</taxon>
        <taxon>Pterygota</taxon>
        <taxon>Neoptera</taxon>
        <taxon>Endopterygota</taxon>
        <taxon>Coleoptera</taxon>
        <taxon>Polyphaga</taxon>
        <taxon>Cucujiformia</taxon>
        <taxon>Chrysomeloidea</taxon>
        <taxon>Chrysomelidae</taxon>
        <taxon>Bruchinae</taxon>
        <taxon>Bruchini</taxon>
        <taxon>Callosobruchus</taxon>
    </lineage>
</organism>
<dbReference type="EMBL" id="CAACVG010004208">
    <property type="protein sequence ID" value="VEN38233.1"/>
    <property type="molecule type" value="Genomic_DNA"/>
</dbReference>
<feature type="coiled-coil region" evidence="3">
    <location>
        <begin position="226"/>
        <end position="375"/>
    </location>
</feature>
<dbReference type="GO" id="GO:0043015">
    <property type="term" value="F:gamma-tubulin binding"/>
    <property type="evidence" value="ECO:0007669"/>
    <property type="project" value="TreeGrafter"/>
</dbReference>